<comment type="catalytic activity">
    <reaction evidence="9">
        <text>GTP + H2O = GDP + phosphate + H(+)</text>
        <dbReference type="Rhea" id="RHEA:19669"/>
        <dbReference type="ChEBI" id="CHEBI:15377"/>
        <dbReference type="ChEBI" id="CHEBI:15378"/>
        <dbReference type="ChEBI" id="CHEBI:37565"/>
        <dbReference type="ChEBI" id="CHEBI:43474"/>
        <dbReference type="ChEBI" id="CHEBI:58189"/>
        <dbReference type="EC" id="3.6.5.4"/>
    </reaction>
    <physiologicalReaction direction="left-to-right" evidence="9">
        <dbReference type="Rhea" id="RHEA:19670"/>
    </physiologicalReaction>
</comment>
<dbReference type="Pfam" id="PF02978">
    <property type="entry name" value="SRP_SPB"/>
    <property type="match status" value="1"/>
</dbReference>
<evidence type="ECO:0000313" key="13">
    <source>
        <dbReference type="Proteomes" id="UP000530660"/>
    </source>
</evidence>
<dbReference type="InterPro" id="IPR013822">
    <property type="entry name" value="Signal_recog_particl_SRP54_hlx"/>
</dbReference>
<dbReference type="InterPro" id="IPR004780">
    <property type="entry name" value="SRP"/>
</dbReference>
<keyword evidence="6" id="KW-0733">Signal recognition particle</keyword>
<dbReference type="HAMAP" id="MF_00306">
    <property type="entry name" value="SRP54"/>
    <property type="match status" value="1"/>
</dbReference>
<sequence>MRRSFDGAPDESKAVVGGLCRHGTLVTLREKVRMLVNDEQIAFMEAFQYSWGLNSSSRGGNSRNRSLIRAEWSTTTRRRAAVSDRKRVVWPRPSVSRSFLPPRDVFWNAHRTGANVAHKLRGYSTCAFQSRMLFESLTENLQRTFSTLRGLDKITEANIEPTLIEVRRALLEADVNVQVVDNLLASIREQALNMKVVQGVTPGQQFIKAVYDELVRLLGGDPEASSSQPEVSKAPVFAEVTTKPMVILMAGLQGAGKTTATAKLARLLQTDKRGRKRVLLVAADVQRPAAVEQLITLGKQINTEVFALNAEKSGPVTALEVASKALDYAKQKGFDFMVVDTAGRQVIDEPLMQELAMIKKAVSPAETLLVVDAMIGQEAANITRAFHENIGITGAILTKMDGDTRGGAALSIKQVSGAPIKFIGVGEKLDKLEKFYPDRMASRILGMGDIITLVERAQEAVDEKEAEQLARKMLEARFDFNDFLRQTRFVRSMGSFAGVLKLLPGVSGMIKEDQLRAGEKRLRLAESVINSMTPRERTEPDLLTTDKTASSRVRRISRGSGRSFEEVEGLMRDFMNMRNVMAQMSKRMMGGGAASSPADALTSAAGLAAGSAGGAGNRAARRKLNKKRNDSSTSKKSGFGFK</sequence>
<evidence type="ECO:0000256" key="10">
    <source>
        <dbReference type="SAM" id="MobiDB-lite"/>
    </source>
</evidence>
<comment type="similarity">
    <text evidence="1">Belongs to the GTP-binding SRP family. SRP54 subfamily.</text>
</comment>
<dbReference type="Gene3D" id="1.10.260.30">
    <property type="entry name" value="Signal recognition particle, SRP54 subunit, M-domain"/>
    <property type="match status" value="1"/>
</dbReference>
<dbReference type="InterPro" id="IPR000897">
    <property type="entry name" value="SRP54_GTPase_dom"/>
</dbReference>
<feature type="region of interest" description="Disordered" evidence="10">
    <location>
        <begin position="605"/>
        <end position="642"/>
    </location>
</feature>
<keyword evidence="13" id="KW-1185">Reference proteome</keyword>
<feature type="domain" description="SRP54-type proteins GTP-binding" evidence="11">
    <location>
        <begin position="419"/>
        <end position="432"/>
    </location>
</feature>
<evidence type="ECO:0000313" key="12">
    <source>
        <dbReference type="EMBL" id="KAF6001949.1"/>
    </source>
</evidence>
<dbReference type="InterPro" id="IPR022941">
    <property type="entry name" value="SRP54"/>
</dbReference>
<dbReference type="InterPro" id="IPR036891">
    <property type="entry name" value="Signal_recog_part_SRP54_M_sf"/>
</dbReference>
<keyword evidence="5" id="KW-0342">GTP-binding</keyword>
<dbReference type="EC" id="3.6.5.4" evidence="8"/>
<dbReference type="Gene3D" id="1.20.120.140">
    <property type="entry name" value="Signal recognition particle SRP54, nucleotide-binding domain"/>
    <property type="match status" value="1"/>
</dbReference>
<dbReference type="Proteomes" id="UP000530660">
    <property type="component" value="Unassembled WGS sequence"/>
</dbReference>
<keyword evidence="2" id="KW-0547">Nucleotide-binding</keyword>
<dbReference type="GO" id="GO:0006614">
    <property type="term" value="P:SRP-dependent cotranslational protein targeting to membrane"/>
    <property type="evidence" value="ECO:0007669"/>
    <property type="project" value="InterPro"/>
</dbReference>
<feature type="region of interest" description="Disordered" evidence="10">
    <location>
        <begin position="535"/>
        <end position="557"/>
    </location>
</feature>
<reference evidence="12 13" key="1">
    <citation type="journal article" date="2020" name="J. Phycol.">
        <title>Comparative genome analysis reveals Cyanidiococcus gen. nov., a new extremophilic red algal genus sister to Cyanidioschyzon (Cyanidioschyzonaceae, Rhodophyta).</title>
        <authorList>
            <person name="Liu S.-L."/>
            <person name="Chiang Y.-R."/>
            <person name="Yoon H.S."/>
            <person name="Fu H.-Y."/>
        </authorList>
    </citation>
    <scope>NUCLEOTIDE SEQUENCE [LARGE SCALE GENOMIC DNA]</scope>
    <source>
        <strain evidence="12 13">THAL066</strain>
    </source>
</reference>
<keyword evidence="7" id="KW-0687">Ribonucleoprotein</keyword>
<keyword evidence="3" id="KW-0378">Hydrolase</keyword>
<evidence type="ECO:0000259" key="11">
    <source>
        <dbReference type="PROSITE" id="PS00300"/>
    </source>
</evidence>
<evidence type="ECO:0000256" key="2">
    <source>
        <dbReference type="ARBA" id="ARBA00022741"/>
    </source>
</evidence>
<dbReference type="EMBL" id="VWRR01000012">
    <property type="protein sequence ID" value="KAF6001949.1"/>
    <property type="molecule type" value="Genomic_DNA"/>
</dbReference>
<feature type="compositionally biased region" description="Low complexity" evidence="10">
    <location>
        <begin position="631"/>
        <end position="642"/>
    </location>
</feature>
<evidence type="ECO:0000256" key="6">
    <source>
        <dbReference type="ARBA" id="ARBA00023135"/>
    </source>
</evidence>
<dbReference type="PANTHER" id="PTHR11564">
    <property type="entry name" value="SIGNAL RECOGNITION PARTICLE 54K PROTEIN SRP54"/>
    <property type="match status" value="1"/>
</dbReference>
<name>A0A7J7IGY2_9RHOD</name>
<dbReference type="Pfam" id="PF00448">
    <property type="entry name" value="SRP54"/>
    <property type="match status" value="1"/>
</dbReference>
<dbReference type="GO" id="GO:0005786">
    <property type="term" value="C:signal recognition particle, endoplasmic reticulum targeting"/>
    <property type="evidence" value="ECO:0007669"/>
    <property type="project" value="UniProtKB-KW"/>
</dbReference>
<evidence type="ECO:0000256" key="8">
    <source>
        <dbReference type="ARBA" id="ARBA00035672"/>
    </source>
</evidence>
<accession>A0A7J7IGY2</accession>
<dbReference type="GO" id="GO:0008312">
    <property type="term" value="F:7S RNA binding"/>
    <property type="evidence" value="ECO:0007669"/>
    <property type="project" value="InterPro"/>
</dbReference>
<dbReference type="SUPFAM" id="SSF47446">
    <property type="entry name" value="Signal peptide-binding domain"/>
    <property type="match status" value="1"/>
</dbReference>
<evidence type="ECO:0000256" key="1">
    <source>
        <dbReference type="ARBA" id="ARBA00005450"/>
    </source>
</evidence>
<dbReference type="SMART" id="SM00382">
    <property type="entry name" value="AAA"/>
    <property type="match status" value="1"/>
</dbReference>
<evidence type="ECO:0000256" key="7">
    <source>
        <dbReference type="ARBA" id="ARBA00023274"/>
    </source>
</evidence>
<dbReference type="CDD" id="cd18539">
    <property type="entry name" value="SRP_G"/>
    <property type="match status" value="1"/>
</dbReference>
<organism evidence="12 13">
    <name type="scientific">Cyanidiococcus yangmingshanensis</name>
    <dbReference type="NCBI Taxonomy" id="2690220"/>
    <lineage>
        <taxon>Eukaryota</taxon>
        <taxon>Rhodophyta</taxon>
        <taxon>Bangiophyceae</taxon>
        <taxon>Cyanidiales</taxon>
        <taxon>Cyanidiaceae</taxon>
        <taxon>Cyanidiococcus</taxon>
    </lineage>
</organism>
<dbReference type="PROSITE" id="PS00300">
    <property type="entry name" value="SRP54"/>
    <property type="match status" value="1"/>
</dbReference>
<dbReference type="InterPro" id="IPR027417">
    <property type="entry name" value="P-loop_NTPase"/>
</dbReference>
<dbReference type="SUPFAM" id="SSF52540">
    <property type="entry name" value="P-loop containing nucleoside triphosphate hydrolases"/>
    <property type="match status" value="1"/>
</dbReference>
<dbReference type="OrthoDB" id="4532at2759"/>
<dbReference type="SMART" id="SM00962">
    <property type="entry name" value="SRP54"/>
    <property type="match status" value="1"/>
</dbReference>
<evidence type="ECO:0000256" key="9">
    <source>
        <dbReference type="ARBA" id="ARBA00048157"/>
    </source>
</evidence>
<dbReference type="SMART" id="SM00963">
    <property type="entry name" value="SRP54_N"/>
    <property type="match status" value="1"/>
</dbReference>
<dbReference type="InterPro" id="IPR004125">
    <property type="entry name" value="Signal_recog_particle_SRP54_M"/>
</dbReference>
<dbReference type="GO" id="GO:0003924">
    <property type="term" value="F:GTPase activity"/>
    <property type="evidence" value="ECO:0007669"/>
    <property type="project" value="InterPro"/>
</dbReference>
<dbReference type="AlphaFoldDB" id="A0A7J7IGY2"/>
<proteinExistence type="inferred from homology"/>
<gene>
    <name evidence="12" type="ORF">F1559_002082</name>
</gene>
<keyword evidence="4" id="KW-0694">RNA-binding</keyword>
<dbReference type="NCBIfam" id="TIGR00959">
    <property type="entry name" value="ffh"/>
    <property type="match status" value="1"/>
</dbReference>
<dbReference type="PANTHER" id="PTHR11564:SF5">
    <property type="entry name" value="SIGNAL RECOGNITION PARTICLE SUBUNIT SRP54"/>
    <property type="match status" value="1"/>
</dbReference>
<evidence type="ECO:0000256" key="3">
    <source>
        <dbReference type="ARBA" id="ARBA00022801"/>
    </source>
</evidence>
<dbReference type="Gene3D" id="3.40.50.300">
    <property type="entry name" value="P-loop containing nucleotide triphosphate hydrolases"/>
    <property type="match status" value="1"/>
</dbReference>
<comment type="caution">
    <text evidence="12">The sequence shown here is derived from an EMBL/GenBank/DDBJ whole genome shotgun (WGS) entry which is preliminary data.</text>
</comment>
<evidence type="ECO:0000256" key="5">
    <source>
        <dbReference type="ARBA" id="ARBA00023134"/>
    </source>
</evidence>
<dbReference type="InterPro" id="IPR042101">
    <property type="entry name" value="SRP54_N_sf"/>
</dbReference>
<dbReference type="InterPro" id="IPR003593">
    <property type="entry name" value="AAA+_ATPase"/>
</dbReference>
<dbReference type="Pfam" id="PF02881">
    <property type="entry name" value="SRP54_N"/>
    <property type="match status" value="1"/>
</dbReference>
<protein>
    <recommendedName>
        <fullName evidence="8">signal-recognition-particle GTPase</fullName>
        <ecNumber evidence="8">3.6.5.4</ecNumber>
    </recommendedName>
</protein>
<dbReference type="GO" id="GO:0005525">
    <property type="term" value="F:GTP binding"/>
    <property type="evidence" value="ECO:0007669"/>
    <property type="project" value="UniProtKB-KW"/>
</dbReference>
<evidence type="ECO:0000256" key="4">
    <source>
        <dbReference type="ARBA" id="ARBA00022884"/>
    </source>
</evidence>